<protein>
    <recommendedName>
        <fullName evidence="5">MYND-type domain-containing protein</fullName>
    </recommendedName>
</protein>
<keyword evidence="7" id="KW-1185">Reference proteome</keyword>
<proteinExistence type="predicted"/>
<sequence length="81" mass="9197">MKSSQFPNKPTTATKPTPYYCSKEHQPEHWRWHKKICVPPDKKPPPSGPPAPPIPLKGSFKDDEDDVDKCIICLDNVLTRS</sequence>
<comment type="caution">
    <text evidence="6">The sequence shown here is derived from an EMBL/GenBank/DDBJ whole genome shotgun (WGS) entry which is preliminary data.</text>
</comment>
<name>A0A9W6ZPL9_9STRA</name>
<dbReference type="Proteomes" id="UP001165122">
    <property type="component" value="Unassembled WGS sequence"/>
</dbReference>
<feature type="region of interest" description="Disordered" evidence="4">
    <location>
        <begin position="37"/>
        <end position="61"/>
    </location>
</feature>
<dbReference type="AlphaFoldDB" id="A0A9W6ZPL9"/>
<feature type="compositionally biased region" description="Pro residues" evidence="4">
    <location>
        <begin position="45"/>
        <end position="55"/>
    </location>
</feature>
<evidence type="ECO:0000256" key="1">
    <source>
        <dbReference type="ARBA" id="ARBA00022723"/>
    </source>
</evidence>
<accession>A0A9W6ZPL9</accession>
<dbReference type="SUPFAM" id="SSF144232">
    <property type="entry name" value="HIT/MYND zinc finger-like"/>
    <property type="match status" value="1"/>
</dbReference>
<dbReference type="GO" id="GO:0008270">
    <property type="term" value="F:zinc ion binding"/>
    <property type="evidence" value="ECO:0007669"/>
    <property type="project" value="UniProtKB-KW"/>
</dbReference>
<gene>
    <name evidence="6" type="ORF">TrLO_g5800</name>
</gene>
<evidence type="ECO:0000256" key="3">
    <source>
        <dbReference type="ARBA" id="ARBA00022833"/>
    </source>
</evidence>
<evidence type="ECO:0000256" key="4">
    <source>
        <dbReference type="SAM" id="MobiDB-lite"/>
    </source>
</evidence>
<dbReference type="Pfam" id="PF01753">
    <property type="entry name" value="zf-MYND"/>
    <property type="match status" value="1"/>
</dbReference>
<evidence type="ECO:0000259" key="5">
    <source>
        <dbReference type="Pfam" id="PF01753"/>
    </source>
</evidence>
<feature type="compositionally biased region" description="Low complexity" evidence="4">
    <location>
        <begin position="7"/>
        <end position="18"/>
    </location>
</feature>
<organism evidence="6 7">
    <name type="scientific">Triparma laevis f. longispina</name>
    <dbReference type="NCBI Taxonomy" id="1714387"/>
    <lineage>
        <taxon>Eukaryota</taxon>
        <taxon>Sar</taxon>
        <taxon>Stramenopiles</taxon>
        <taxon>Ochrophyta</taxon>
        <taxon>Bolidophyceae</taxon>
        <taxon>Parmales</taxon>
        <taxon>Triparmaceae</taxon>
        <taxon>Triparma</taxon>
    </lineage>
</organism>
<dbReference type="EMBL" id="BRXW01000441">
    <property type="protein sequence ID" value="GMH55087.1"/>
    <property type="molecule type" value="Genomic_DNA"/>
</dbReference>
<evidence type="ECO:0000313" key="7">
    <source>
        <dbReference type="Proteomes" id="UP001165122"/>
    </source>
</evidence>
<feature type="region of interest" description="Disordered" evidence="4">
    <location>
        <begin position="1"/>
        <end position="20"/>
    </location>
</feature>
<keyword evidence="3" id="KW-0862">Zinc</keyword>
<reference evidence="7" key="1">
    <citation type="journal article" date="2023" name="Commun. Biol.">
        <title>Genome analysis of Parmales, the sister group of diatoms, reveals the evolutionary specialization of diatoms from phago-mixotrophs to photoautotrophs.</title>
        <authorList>
            <person name="Ban H."/>
            <person name="Sato S."/>
            <person name="Yoshikawa S."/>
            <person name="Yamada K."/>
            <person name="Nakamura Y."/>
            <person name="Ichinomiya M."/>
            <person name="Sato N."/>
            <person name="Blanc-Mathieu R."/>
            <person name="Endo H."/>
            <person name="Kuwata A."/>
            <person name="Ogata H."/>
        </authorList>
    </citation>
    <scope>NUCLEOTIDE SEQUENCE [LARGE SCALE GENOMIC DNA]</scope>
    <source>
        <strain evidence="7">NIES 3700</strain>
    </source>
</reference>
<dbReference type="Gene3D" id="6.10.140.2220">
    <property type="match status" value="1"/>
</dbReference>
<keyword evidence="2" id="KW-0863">Zinc-finger</keyword>
<dbReference type="InterPro" id="IPR002893">
    <property type="entry name" value="Znf_MYND"/>
</dbReference>
<evidence type="ECO:0000313" key="6">
    <source>
        <dbReference type="EMBL" id="GMH55087.1"/>
    </source>
</evidence>
<keyword evidence="1" id="KW-0479">Metal-binding</keyword>
<evidence type="ECO:0000256" key="2">
    <source>
        <dbReference type="ARBA" id="ARBA00022771"/>
    </source>
</evidence>
<feature type="domain" description="MYND-type" evidence="5">
    <location>
        <begin position="19"/>
        <end position="37"/>
    </location>
</feature>